<protein>
    <submittedName>
        <fullName evidence="2">Uncharacterized protein</fullName>
    </submittedName>
</protein>
<feature type="region of interest" description="Disordered" evidence="1">
    <location>
        <begin position="1"/>
        <end position="58"/>
    </location>
</feature>
<dbReference type="AlphaFoldDB" id="A0A5E4CK32"/>
<feature type="compositionally biased region" description="Polar residues" evidence="1">
    <location>
        <begin position="1"/>
        <end position="11"/>
    </location>
</feature>
<dbReference type="Proteomes" id="UP000335636">
    <property type="component" value="Unassembled WGS sequence"/>
</dbReference>
<feature type="compositionally biased region" description="Low complexity" evidence="1">
    <location>
        <begin position="80"/>
        <end position="92"/>
    </location>
</feature>
<dbReference type="PROSITE" id="PS50890">
    <property type="entry name" value="PUA"/>
    <property type="match status" value="1"/>
</dbReference>
<accession>A0A5E4CK32</accession>
<name>A0A5E4CK32_MARMO</name>
<comment type="caution">
    <text evidence="2">The sequence shown here is derived from an EMBL/GenBank/DDBJ whole genome shotgun (WGS) entry which is preliminary data.</text>
</comment>
<evidence type="ECO:0000313" key="3">
    <source>
        <dbReference type="Proteomes" id="UP000335636"/>
    </source>
</evidence>
<sequence length="174" mass="18338">MGTRGPRSSSPTPHPVLARPAPGGTERRTARGQARLDGAAEQRRRRGQGAERRRGFGPAAASLAACGLLRDPAASHAVGRSAAPRRPAWPSPTDQESPAPRWPSVHTSGYRASGSSPPSLGRQWSPASARARSGGWNAGRSRSHASKAGDGGVNINFFTEEGLKGRRGRLPKWV</sequence>
<gene>
    <name evidence="2" type="ORF">MONAX_5E030946</name>
</gene>
<reference evidence="2" key="1">
    <citation type="submission" date="2019-04" db="EMBL/GenBank/DDBJ databases">
        <authorList>
            <person name="Alioto T."/>
            <person name="Alioto T."/>
        </authorList>
    </citation>
    <scope>NUCLEOTIDE SEQUENCE [LARGE SCALE GENOMIC DNA]</scope>
</reference>
<feature type="compositionally biased region" description="Basic and acidic residues" evidence="1">
    <location>
        <begin position="38"/>
        <end position="54"/>
    </location>
</feature>
<evidence type="ECO:0000256" key="1">
    <source>
        <dbReference type="SAM" id="MobiDB-lite"/>
    </source>
</evidence>
<evidence type="ECO:0000313" key="2">
    <source>
        <dbReference type="EMBL" id="VTJ82225.1"/>
    </source>
</evidence>
<proteinExistence type="predicted"/>
<keyword evidence="3" id="KW-1185">Reference proteome</keyword>
<organism evidence="2 3">
    <name type="scientific">Marmota monax</name>
    <name type="common">Woodchuck</name>
    <dbReference type="NCBI Taxonomy" id="9995"/>
    <lineage>
        <taxon>Eukaryota</taxon>
        <taxon>Metazoa</taxon>
        <taxon>Chordata</taxon>
        <taxon>Craniata</taxon>
        <taxon>Vertebrata</taxon>
        <taxon>Euteleostomi</taxon>
        <taxon>Mammalia</taxon>
        <taxon>Eutheria</taxon>
        <taxon>Euarchontoglires</taxon>
        <taxon>Glires</taxon>
        <taxon>Rodentia</taxon>
        <taxon>Sciuromorpha</taxon>
        <taxon>Sciuridae</taxon>
        <taxon>Xerinae</taxon>
        <taxon>Marmotini</taxon>
        <taxon>Marmota</taxon>
    </lineage>
</organism>
<dbReference type="EMBL" id="CABDUW010001512">
    <property type="protein sequence ID" value="VTJ82225.1"/>
    <property type="molecule type" value="Genomic_DNA"/>
</dbReference>
<feature type="region of interest" description="Disordered" evidence="1">
    <location>
        <begin position="74"/>
        <end position="155"/>
    </location>
</feature>